<keyword evidence="2 3" id="KW-0456">Lyase</keyword>
<feature type="domain" description="Amidohydrolase-related" evidence="4">
    <location>
        <begin position="58"/>
        <end position="194"/>
    </location>
</feature>
<comment type="similarity">
    <text evidence="3">Belongs to the metallo-dependent hydrolases superfamily.</text>
</comment>
<sequence length="323" mass="35644">MASPASLTSRIQSNAARDNIDLSSLPFLAEALTSITNLSTLRSTHEPPAFNPQTTLRIDTHTHPVPPWFRALEPEAAGRATPSWDPLSHLDFMATHDIARSILSVSTPGANAFRGDKSKTVALARLLNEYCAEVVRIWPERFSFLATTALPYSEESVVEVRYAVEELGAVGVVVLTNHEGLYPGDGAFDGVWGYLQGRAEKEGGDGREIVFVHPTEPVIRLESGELVLSKPCKFSDLFFSKSKRVDSDDEVWYGGAYVCAEVHCSSSTTTIWPGGVLLRNCARNFQYHSQPHHLQVPQHPLAHLPRRGCFSRYFGSVPAWISE</sequence>
<evidence type="ECO:0000313" key="6">
    <source>
        <dbReference type="Proteomes" id="UP001152607"/>
    </source>
</evidence>
<evidence type="ECO:0000256" key="2">
    <source>
        <dbReference type="ARBA" id="ARBA00023239"/>
    </source>
</evidence>
<gene>
    <name evidence="5" type="ORF">PDIGIT_LOCUS9997</name>
</gene>
<accession>A0A9W4XTC6</accession>
<evidence type="ECO:0000256" key="3">
    <source>
        <dbReference type="RuleBase" id="RU366045"/>
    </source>
</evidence>
<dbReference type="GO" id="GO:0005829">
    <property type="term" value="C:cytosol"/>
    <property type="evidence" value="ECO:0007669"/>
    <property type="project" value="TreeGrafter"/>
</dbReference>
<dbReference type="InterPro" id="IPR032465">
    <property type="entry name" value="ACMSD"/>
</dbReference>
<dbReference type="PANTHER" id="PTHR21240">
    <property type="entry name" value="2-AMINO-3-CARBOXYLMUCONATE-6-SEMIALDEHYDE DECARBOXYLASE"/>
    <property type="match status" value="1"/>
</dbReference>
<keyword evidence="1 3" id="KW-0210">Decarboxylase</keyword>
<evidence type="ECO:0000313" key="5">
    <source>
        <dbReference type="EMBL" id="CAI6336891.1"/>
    </source>
</evidence>
<name>A0A9W4XTC6_9PLEO</name>
<dbReference type="PANTHER" id="PTHR21240:SF32">
    <property type="entry name" value="AMIDOHYDROLASE-RELATED DOMAIN-CONTAINING PROTEIN"/>
    <property type="match status" value="1"/>
</dbReference>
<dbReference type="SUPFAM" id="SSF51556">
    <property type="entry name" value="Metallo-dependent hydrolases"/>
    <property type="match status" value="1"/>
</dbReference>
<keyword evidence="6" id="KW-1185">Reference proteome</keyword>
<comment type="caution">
    <text evidence="5">The sequence shown here is derived from an EMBL/GenBank/DDBJ whole genome shotgun (WGS) entry which is preliminary data.</text>
</comment>
<dbReference type="OrthoDB" id="2832284at2759"/>
<dbReference type="InterPro" id="IPR006680">
    <property type="entry name" value="Amidohydro-rel"/>
</dbReference>
<dbReference type="GO" id="GO:0016787">
    <property type="term" value="F:hydrolase activity"/>
    <property type="evidence" value="ECO:0007669"/>
    <property type="project" value="InterPro"/>
</dbReference>
<proteinExistence type="inferred from homology"/>
<dbReference type="Proteomes" id="UP001152607">
    <property type="component" value="Unassembled WGS sequence"/>
</dbReference>
<organism evidence="5 6">
    <name type="scientific">Periconia digitata</name>
    <dbReference type="NCBI Taxonomy" id="1303443"/>
    <lineage>
        <taxon>Eukaryota</taxon>
        <taxon>Fungi</taxon>
        <taxon>Dikarya</taxon>
        <taxon>Ascomycota</taxon>
        <taxon>Pezizomycotina</taxon>
        <taxon>Dothideomycetes</taxon>
        <taxon>Pleosporomycetidae</taxon>
        <taxon>Pleosporales</taxon>
        <taxon>Massarineae</taxon>
        <taxon>Periconiaceae</taxon>
        <taxon>Periconia</taxon>
    </lineage>
</organism>
<dbReference type="EMBL" id="CAOQHR010000007">
    <property type="protein sequence ID" value="CAI6336891.1"/>
    <property type="molecule type" value="Genomic_DNA"/>
</dbReference>
<dbReference type="GO" id="GO:0016831">
    <property type="term" value="F:carboxy-lyase activity"/>
    <property type="evidence" value="ECO:0007669"/>
    <property type="project" value="UniProtKB-KW"/>
</dbReference>
<dbReference type="InterPro" id="IPR032466">
    <property type="entry name" value="Metal_Hydrolase"/>
</dbReference>
<evidence type="ECO:0000259" key="4">
    <source>
        <dbReference type="Pfam" id="PF04909"/>
    </source>
</evidence>
<dbReference type="Pfam" id="PF04909">
    <property type="entry name" value="Amidohydro_2"/>
    <property type="match status" value="1"/>
</dbReference>
<reference evidence="5" key="1">
    <citation type="submission" date="2023-01" db="EMBL/GenBank/DDBJ databases">
        <authorList>
            <person name="Van Ghelder C."/>
            <person name="Rancurel C."/>
        </authorList>
    </citation>
    <scope>NUCLEOTIDE SEQUENCE</scope>
    <source>
        <strain evidence="5">CNCM I-4278</strain>
    </source>
</reference>
<dbReference type="Gene3D" id="3.20.20.140">
    <property type="entry name" value="Metal-dependent hydrolases"/>
    <property type="match status" value="1"/>
</dbReference>
<protein>
    <recommendedName>
        <fullName evidence="4">Amidohydrolase-related domain-containing protein</fullName>
    </recommendedName>
</protein>
<dbReference type="AlphaFoldDB" id="A0A9W4XTC6"/>
<evidence type="ECO:0000256" key="1">
    <source>
        <dbReference type="ARBA" id="ARBA00022793"/>
    </source>
</evidence>
<dbReference type="GO" id="GO:0019748">
    <property type="term" value="P:secondary metabolic process"/>
    <property type="evidence" value="ECO:0007669"/>
    <property type="project" value="TreeGrafter"/>
</dbReference>